<evidence type="ECO:0000313" key="3">
    <source>
        <dbReference type="Proteomes" id="UP001143304"/>
    </source>
</evidence>
<dbReference type="PANTHER" id="PTHR11941:SF54">
    <property type="entry name" value="ENOYL-COA HYDRATASE, MITOCHONDRIAL"/>
    <property type="match status" value="1"/>
</dbReference>
<evidence type="ECO:0000256" key="1">
    <source>
        <dbReference type="ARBA" id="ARBA00005254"/>
    </source>
</evidence>
<comment type="similarity">
    <text evidence="1">Belongs to the enoyl-CoA hydratase/isomerase family.</text>
</comment>
<dbReference type="InterPro" id="IPR001753">
    <property type="entry name" value="Enoyl-CoA_hydra/iso"/>
</dbReference>
<sequence length="252" mass="27579">MTDSILFSQTGHVCHLLLNCPEQHNALGREQLDGIQRALDQIENDPEVRVLLLTGAGEKTFCAGASLRELDASNADAAGFQLMTARVARLTVPTICAVNGDLYGGGVELAASCDMRIGVRGSRMRVPAAELGLCYPLEGIYRFLECLGPALTRRILMGAEEFDADGMLKIGFLDHLVERADLERRAQEMTQRLVALAPLAVSAMKQIIRQAGEYSVDPAMAQTLFRQCLESDDFQEGLAAKREKRPPIFTAR</sequence>
<dbReference type="Gene3D" id="3.90.226.10">
    <property type="entry name" value="2-enoyl-CoA Hydratase, Chain A, domain 1"/>
    <property type="match status" value="1"/>
</dbReference>
<dbReference type="InterPro" id="IPR029045">
    <property type="entry name" value="ClpP/crotonase-like_dom_sf"/>
</dbReference>
<organism evidence="2 3">
    <name type="scientific">Candidatus Marimicrobium litorale</name>
    <dbReference type="NCBI Taxonomy" id="2518991"/>
    <lineage>
        <taxon>Bacteria</taxon>
        <taxon>Pseudomonadati</taxon>
        <taxon>Pseudomonadota</taxon>
        <taxon>Gammaproteobacteria</taxon>
        <taxon>Cellvibrionales</taxon>
        <taxon>Halieaceae</taxon>
        <taxon>Marimicrobium</taxon>
    </lineage>
</organism>
<dbReference type="Proteomes" id="UP001143304">
    <property type="component" value="Unassembled WGS sequence"/>
</dbReference>
<proteinExistence type="inferred from homology"/>
<dbReference type="Pfam" id="PF00378">
    <property type="entry name" value="ECH_1"/>
    <property type="match status" value="1"/>
</dbReference>
<keyword evidence="3" id="KW-1185">Reference proteome</keyword>
<dbReference type="PANTHER" id="PTHR11941">
    <property type="entry name" value="ENOYL-COA HYDRATASE-RELATED"/>
    <property type="match status" value="1"/>
</dbReference>
<protein>
    <submittedName>
        <fullName evidence="2">Enoyl-CoA hydratase/isomerase family protein</fullName>
    </submittedName>
</protein>
<dbReference type="SUPFAM" id="SSF52096">
    <property type="entry name" value="ClpP/crotonase"/>
    <property type="match status" value="1"/>
</dbReference>
<dbReference type="CDD" id="cd06558">
    <property type="entry name" value="crotonase-like"/>
    <property type="match status" value="1"/>
</dbReference>
<reference evidence="2" key="1">
    <citation type="submission" date="2019-02" db="EMBL/GenBank/DDBJ databases">
        <authorList>
            <person name="Li S.-H."/>
        </authorList>
    </citation>
    <scope>NUCLEOTIDE SEQUENCE</scope>
    <source>
        <strain evidence="2">IMCC11814</strain>
    </source>
</reference>
<accession>A0ABT3T9Z0</accession>
<comment type="caution">
    <text evidence="2">The sequence shown here is derived from an EMBL/GenBank/DDBJ whole genome shotgun (WGS) entry which is preliminary data.</text>
</comment>
<dbReference type="EMBL" id="SHNO01000002">
    <property type="protein sequence ID" value="MCX2979108.1"/>
    <property type="molecule type" value="Genomic_DNA"/>
</dbReference>
<name>A0ABT3T9Z0_9GAMM</name>
<dbReference type="RefSeq" id="WP_279250894.1">
    <property type="nucleotide sequence ID" value="NZ_SHNO01000002.1"/>
</dbReference>
<gene>
    <name evidence="2" type="ORF">EYC82_17355</name>
</gene>
<evidence type="ECO:0000313" key="2">
    <source>
        <dbReference type="EMBL" id="MCX2979108.1"/>
    </source>
</evidence>